<comment type="caution">
    <text evidence="6">The sequence shown here is derived from an EMBL/GenBank/DDBJ whole genome shotgun (WGS) entry which is preliminary data.</text>
</comment>
<dbReference type="InterPro" id="IPR036271">
    <property type="entry name" value="Tet_transcr_reg_TetR-rel_C_sf"/>
</dbReference>
<dbReference type="SUPFAM" id="SSF46689">
    <property type="entry name" value="Homeodomain-like"/>
    <property type="match status" value="1"/>
</dbReference>
<dbReference type="PANTHER" id="PTHR47506">
    <property type="entry name" value="TRANSCRIPTIONAL REGULATORY PROTEIN"/>
    <property type="match status" value="1"/>
</dbReference>
<evidence type="ECO:0000313" key="7">
    <source>
        <dbReference type="Proteomes" id="UP001595886"/>
    </source>
</evidence>
<keyword evidence="3" id="KW-0804">Transcription</keyword>
<evidence type="ECO:0000256" key="3">
    <source>
        <dbReference type="ARBA" id="ARBA00023163"/>
    </source>
</evidence>
<dbReference type="PANTHER" id="PTHR47506:SF1">
    <property type="entry name" value="HTH-TYPE TRANSCRIPTIONAL REGULATOR YJDC"/>
    <property type="match status" value="1"/>
</dbReference>
<dbReference type="InterPro" id="IPR009057">
    <property type="entry name" value="Homeodomain-like_sf"/>
</dbReference>
<gene>
    <name evidence="6" type="ORF">ACFO6Q_08805</name>
</gene>
<accession>A0ABV9QUH5</accession>
<sequence length="201" mass="21537">MTASKTKPKTASSGTPRAIDRIRAVADEMFYREGIRAIGVDEIVSRAGVTKPSLYRSFASKDELAAAYLRSYDDLLCRRFDDAGVGRENDPRGHLFAYLEGLAGRAAKPGYRGCGLTNAAIEYPQADHPARKVADASKRAFRARLVAMAKAMGADDPQALGDGLLLLIEGTYSSGQLFGRGGPAKSLVANARRLIDASVSR</sequence>
<keyword evidence="2 4" id="KW-0238">DNA-binding</keyword>
<evidence type="ECO:0000256" key="2">
    <source>
        <dbReference type="ARBA" id="ARBA00023125"/>
    </source>
</evidence>
<dbReference type="RefSeq" id="WP_380020278.1">
    <property type="nucleotide sequence ID" value="NZ_JBHSHD010000007.1"/>
</dbReference>
<keyword evidence="7" id="KW-1185">Reference proteome</keyword>
<dbReference type="InterPro" id="IPR001647">
    <property type="entry name" value="HTH_TetR"/>
</dbReference>
<dbReference type="Gene3D" id="1.10.357.10">
    <property type="entry name" value="Tetracycline Repressor, domain 2"/>
    <property type="match status" value="1"/>
</dbReference>
<name>A0ABV9QUH5_9GAMM</name>
<evidence type="ECO:0000256" key="1">
    <source>
        <dbReference type="ARBA" id="ARBA00023015"/>
    </source>
</evidence>
<proteinExistence type="predicted"/>
<evidence type="ECO:0000256" key="4">
    <source>
        <dbReference type="PROSITE-ProRule" id="PRU00335"/>
    </source>
</evidence>
<dbReference type="PRINTS" id="PR00455">
    <property type="entry name" value="HTHTETR"/>
</dbReference>
<evidence type="ECO:0000313" key="6">
    <source>
        <dbReference type="EMBL" id="MFC4820423.1"/>
    </source>
</evidence>
<evidence type="ECO:0000259" key="5">
    <source>
        <dbReference type="PROSITE" id="PS50977"/>
    </source>
</evidence>
<dbReference type="Proteomes" id="UP001595886">
    <property type="component" value="Unassembled WGS sequence"/>
</dbReference>
<feature type="domain" description="HTH tetR-type" evidence="5">
    <location>
        <begin position="16"/>
        <end position="76"/>
    </location>
</feature>
<dbReference type="PROSITE" id="PS50977">
    <property type="entry name" value="HTH_TETR_2"/>
    <property type="match status" value="1"/>
</dbReference>
<keyword evidence="1" id="KW-0805">Transcription regulation</keyword>
<dbReference type="EMBL" id="JBHSHD010000007">
    <property type="protein sequence ID" value="MFC4820423.1"/>
    <property type="molecule type" value="Genomic_DNA"/>
</dbReference>
<reference evidence="7" key="1">
    <citation type="journal article" date="2019" name="Int. J. Syst. Evol. Microbiol.">
        <title>The Global Catalogue of Microorganisms (GCM) 10K type strain sequencing project: providing services to taxonomists for standard genome sequencing and annotation.</title>
        <authorList>
            <consortium name="The Broad Institute Genomics Platform"/>
            <consortium name="The Broad Institute Genome Sequencing Center for Infectious Disease"/>
            <person name="Wu L."/>
            <person name="Ma J."/>
        </authorList>
    </citation>
    <scope>NUCLEOTIDE SEQUENCE [LARGE SCALE GENOMIC DNA]</scope>
    <source>
        <strain evidence="7">CCUG 30340</strain>
    </source>
</reference>
<protein>
    <submittedName>
        <fullName evidence="6">TetR/AcrR family transcriptional regulator</fullName>
    </submittedName>
</protein>
<dbReference type="Pfam" id="PF00440">
    <property type="entry name" value="TetR_N"/>
    <property type="match status" value="1"/>
</dbReference>
<dbReference type="SUPFAM" id="SSF48498">
    <property type="entry name" value="Tetracyclin repressor-like, C-terminal domain"/>
    <property type="match status" value="1"/>
</dbReference>
<organism evidence="6 7">
    <name type="scientific">Dokdonella ginsengisoli</name>
    <dbReference type="NCBI Taxonomy" id="363846"/>
    <lineage>
        <taxon>Bacteria</taxon>
        <taxon>Pseudomonadati</taxon>
        <taxon>Pseudomonadota</taxon>
        <taxon>Gammaproteobacteria</taxon>
        <taxon>Lysobacterales</taxon>
        <taxon>Rhodanobacteraceae</taxon>
        <taxon>Dokdonella</taxon>
    </lineage>
</organism>
<feature type="DNA-binding region" description="H-T-H motif" evidence="4">
    <location>
        <begin position="39"/>
        <end position="58"/>
    </location>
</feature>